<protein>
    <submittedName>
        <fullName evidence="1">Uncharacterized protein</fullName>
    </submittedName>
</protein>
<reference evidence="1" key="2">
    <citation type="journal article" date="2015" name="Fish Shellfish Immunol.">
        <title>Early steps in the European eel (Anguilla anguilla)-Vibrio vulnificus interaction in the gills: Role of the RtxA13 toxin.</title>
        <authorList>
            <person name="Callol A."/>
            <person name="Pajuelo D."/>
            <person name="Ebbesson L."/>
            <person name="Teles M."/>
            <person name="MacKenzie S."/>
            <person name="Amaro C."/>
        </authorList>
    </citation>
    <scope>NUCLEOTIDE SEQUENCE</scope>
</reference>
<dbReference type="AlphaFoldDB" id="A0A0E9Q3U3"/>
<reference evidence="1" key="1">
    <citation type="submission" date="2014-11" db="EMBL/GenBank/DDBJ databases">
        <authorList>
            <person name="Amaro Gonzalez C."/>
        </authorList>
    </citation>
    <scope>NUCLEOTIDE SEQUENCE</scope>
</reference>
<organism evidence="1">
    <name type="scientific">Anguilla anguilla</name>
    <name type="common">European freshwater eel</name>
    <name type="synonym">Muraena anguilla</name>
    <dbReference type="NCBI Taxonomy" id="7936"/>
    <lineage>
        <taxon>Eukaryota</taxon>
        <taxon>Metazoa</taxon>
        <taxon>Chordata</taxon>
        <taxon>Craniata</taxon>
        <taxon>Vertebrata</taxon>
        <taxon>Euteleostomi</taxon>
        <taxon>Actinopterygii</taxon>
        <taxon>Neopterygii</taxon>
        <taxon>Teleostei</taxon>
        <taxon>Anguilliformes</taxon>
        <taxon>Anguillidae</taxon>
        <taxon>Anguilla</taxon>
    </lineage>
</organism>
<accession>A0A0E9Q3U3</accession>
<evidence type="ECO:0000313" key="1">
    <source>
        <dbReference type="EMBL" id="JAH11207.1"/>
    </source>
</evidence>
<sequence>MLNSQECYCINVFLQNDMSSAMFGNS</sequence>
<dbReference type="EMBL" id="GBXM01097370">
    <property type="protein sequence ID" value="JAH11207.1"/>
    <property type="molecule type" value="Transcribed_RNA"/>
</dbReference>
<name>A0A0E9Q3U3_ANGAN</name>
<proteinExistence type="predicted"/>